<reference evidence="3" key="1">
    <citation type="submission" date="2017-09" db="EMBL/GenBank/DDBJ databases">
        <title>Genome sequence of Nannocystis excedens DSM 71.</title>
        <authorList>
            <person name="Blom J."/>
        </authorList>
    </citation>
    <scope>NUCLEOTIDE SEQUENCE [LARGE SCALE GENOMIC DNA]</scope>
    <source>
        <strain evidence="3">type strain: E19</strain>
    </source>
</reference>
<name>A0A2C9D6A5_9HYPH</name>
<keyword evidence="3" id="KW-1185">Reference proteome</keyword>
<keyword evidence="1" id="KW-0472">Membrane</keyword>
<dbReference type="AlphaFoldDB" id="A0A2C9D6A5"/>
<evidence type="ECO:0000313" key="2">
    <source>
        <dbReference type="EMBL" id="SON55773.1"/>
    </source>
</evidence>
<dbReference type="Proteomes" id="UP000223606">
    <property type="component" value="Chromosome 1"/>
</dbReference>
<accession>A0A2C9D6A5</accession>
<dbReference type="EMBL" id="LT960614">
    <property type="protein sequence ID" value="SON55773.1"/>
    <property type="molecule type" value="Genomic_DNA"/>
</dbReference>
<feature type="transmembrane region" description="Helical" evidence="1">
    <location>
        <begin position="14"/>
        <end position="38"/>
    </location>
</feature>
<proteinExistence type="predicted"/>
<dbReference type="RefSeq" id="WP_281259989.1">
    <property type="nucleotide sequence ID" value="NZ_LT960614.1"/>
</dbReference>
<evidence type="ECO:0000256" key="1">
    <source>
        <dbReference type="SAM" id="Phobius"/>
    </source>
</evidence>
<sequence>MSAPDPNNPDDPGIAFTLIMAAVLCGLGCLALGIAKLLQVLQ</sequence>
<gene>
    <name evidence="2" type="ORF">HDIA_2232</name>
</gene>
<protein>
    <submittedName>
        <fullName evidence="2">Uncharacterized protein</fullName>
    </submittedName>
</protein>
<organism evidence="2 3">
    <name type="scientific">Hartmannibacter diazotrophicus</name>
    <dbReference type="NCBI Taxonomy" id="1482074"/>
    <lineage>
        <taxon>Bacteria</taxon>
        <taxon>Pseudomonadati</taxon>
        <taxon>Pseudomonadota</taxon>
        <taxon>Alphaproteobacteria</taxon>
        <taxon>Hyphomicrobiales</taxon>
        <taxon>Pleomorphomonadaceae</taxon>
        <taxon>Hartmannibacter</taxon>
    </lineage>
</organism>
<keyword evidence="1" id="KW-1133">Transmembrane helix</keyword>
<keyword evidence="1" id="KW-0812">Transmembrane</keyword>
<dbReference type="KEGG" id="hdi:HDIA_2232"/>
<evidence type="ECO:0000313" key="3">
    <source>
        <dbReference type="Proteomes" id="UP000223606"/>
    </source>
</evidence>